<gene>
    <name evidence="9" type="ORF">IV417_01460</name>
</gene>
<proteinExistence type="predicted"/>
<evidence type="ECO:0000256" key="6">
    <source>
        <dbReference type="PROSITE-ProRule" id="PRU00433"/>
    </source>
</evidence>
<evidence type="ECO:0000256" key="2">
    <source>
        <dbReference type="ARBA" id="ARBA00022617"/>
    </source>
</evidence>
<keyword evidence="1" id="KW-0813">Transport</keyword>
<feature type="signal peptide" evidence="7">
    <location>
        <begin position="1"/>
        <end position="20"/>
    </location>
</feature>
<dbReference type="PANTHER" id="PTHR11961">
    <property type="entry name" value="CYTOCHROME C"/>
    <property type="match status" value="1"/>
</dbReference>
<accession>A0AAP2CM14</accession>
<sequence>MHASRAAALLICLLALPAKGAADAQAGEAVFARCKACHSLEPGKHMTGPSLFGIIGAPSGQADFAYSPAMARANLIWDRSTLAEFLLNPNTMMPGTKMAFPGLRKLSQINDLIAFLATQTP</sequence>
<evidence type="ECO:0000256" key="3">
    <source>
        <dbReference type="ARBA" id="ARBA00022723"/>
    </source>
</evidence>
<dbReference type="GO" id="GO:0009055">
    <property type="term" value="F:electron transfer activity"/>
    <property type="evidence" value="ECO:0007669"/>
    <property type="project" value="InterPro"/>
</dbReference>
<dbReference type="InterPro" id="IPR036909">
    <property type="entry name" value="Cyt_c-like_dom_sf"/>
</dbReference>
<dbReference type="GO" id="GO:0020037">
    <property type="term" value="F:heme binding"/>
    <property type="evidence" value="ECO:0007669"/>
    <property type="project" value="InterPro"/>
</dbReference>
<dbReference type="PROSITE" id="PS51007">
    <property type="entry name" value="CYTC"/>
    <property type="match status" value="1"/>
</dbReference>
<reference evidence="9 10" key="1">
    <citation type="journal article" date="2021" name="Arch. Microbiol.">
        <title>Harenicola maris gen. nov., sp. nov. isolated from the Sea of Japan shallow sediments.</title>
        <authorList>
            <person name="Romanenko L.A."/>
            <person name="Kurilenko V.V."/>
            <person name="Chernysheva N.Y."/>
            <person name="Tekutyeva L.A."/>
            <person name="Velansky P.V."/>
            <person name="Svetashev V.I."/>
            <person name="Isaeva M.P."/>
        </authorList>
    </citation>
    <scope>NUCLEOTIDE SEQUENCE [LARGE SCALE GENOMIC DNA]</scope>
    <source>
        <strain evidence="9 10">KMM 3653</strain>
    </source>
</reference>
<keyword evidence="2 6" id="KW-0349">Heme</keyword>
<dbReference type="Pfam" id="PF00034">
    <property type="entry name" value="Cytochrom_C"/>
    <property type="match status" value="1"/>
</dbReference>
<dbReference type="InterPro" id="IPR002327">
    <property type="entry name" value="Cyt_c_1A/1B"/>
</dbReference>
<keyword evidence="4" id="KW-0249">Electron transport</keyword>
<dbReference type="Proteomes" id="UP001315686">
    <property type="component" value="Unassembled WGS sequence"/>
</dbReference>
<dbReference type="GO" id="GO:0046872">
    <property type="term" value="F:metal ion binding"/>
    <property type="evidence" value="ECO:0007669"/>
    <property type="project" value="UniProtKB-KW"/>
</dbReference>
<dbReference type="AlphaFoldDB" id="A0AAP2CM14"/>
<keyword evidence="7" id="KW-0732">Signal</keyword>
<evidence type="ECO:0000256" key="4">
    <source>
        <dbReference type="ARBA" id="ARBA00022982"/>
    </source>
</evidence>
<comment type="caution">
    <text evidence="9">The sequence shown here is derived from an EMBL/GenBank/DDBJ whole genome shotgun (WGS) entry which is preliminary data.</text>
</comment>
<protein>
    <submittedName>
        <fullName evidence="9">C-type cytochrome</fullName>
    </submittedName>
</protein>
<evidence type="ECO:0000313" key="10">
    <source>
        <dbReference type="Proteomes" id="UP001315686"/>
    </source>
</evidence>
<keyword evidence="3 6" id="KW-0479">Metal-binding</keyword>
<dbReference type="InterPro" id="IPR009056">
    <property type="entry name" value="Cyt_c-like_dom"/>
</dbReference>
<feature type="domain" description="Cytochrome c" evidence="8">
    <location>
        <begin position="22"/>
        <end position="120"/>
    </location>
</feature>
<name>A0AAP2CM14_9RHOB</name>
<feature type="chain" id="PRO_5042948157" evidence="7">
    <location>
        <begin position="21"/>
        <end position="121"/>
    </location>
</feature>
<dbReference type="PRINTS" id="PR00604">
    <property type="entry name" value="CYTCHRMECIAB"/>
</dbReference>
<keyword evidence="5 6" id="KW-0408">Iron</keyword>
<evidence type="ECO:0000256" key="1">
    <source>
        <dbReference type="ARBA" id="ARBA00022448"/>
    </source>
</evidence>
<evidence type="ECO:0000259" key="8">
    <source>
        <dbReference type="PROSITE" id="PS51007"/>
    </source>
</evidence>
<evidence type="ECO:0000313" key="9">
    <source>
        <dbReference type="EMBL" id="MBT0956040.1"/>
    </source>
</evidence>
<evidence type="ECO:0000256" key="5">
    <source>
        <dbReference type="ARBA" id="ARBA00023004"/>
    </source>
</evidence>
<evidence type="ECO:0000256" key="7">
    <source>
        <dbReference type="SAM" id="SignalP"/>
    </source>
</evidence>
<organism evidence="9 10">
    <name type="scientific">Harenicola maris</name>
    <dbReference type="NCBI Taxonomy" id="2841044"/>
    <lineage>
        <taxon>Bacteria</taxon>
        <taxon>Pseudomonadati</taxon>
        <taxon>Pseudomonadota</taxon>
        <taxon>Alphaproteobacteria</taxon>
        <taxon>Rhodobacterales</taxon>
        <taxon>Paracoccaceae</taxon>
        <taxon>Harenicola</taxon>
    </lineage>
</organism>
<dbReference type="SUPFAM" id="SSF46626">
    <property type="entry name" value="Cytochrome c"/>
    <property type="match status" value="1"/>
</dbReference>
<dbReference type="EMBL" id="JADQAZ010000001">
    <property type="protein sequence ID" value="MBT0956040.1"/>
    <property type="molecule type" value="Genomic_DNA"/>
</dbReference>
<keyword evidence="10" id="KW-1185">Reference proteome</keyword>
<dbReference type="Gene3D" id="1.10.760.10">
    <property type="entry name" value="Cytochrome c-like domain"/>
    <property type="match status" value="1"/>
</dbReference>